<feature type="region of interest" description="Disordered" evidence="6">
    <location>
        <begin position="174"/>
        <end position="220"/>
    </location>
</feature>
<feature type="region of interest" description="Disordered" evidence="6">
    <location>
        <begin position="246"/>
        <end position="324"/>
    </location>
</feature>
<keyword evidence="4" id="KW-0779">Telomere</keyword>
<reference evidence="8 9" key="1">
    <citation type="submission" date="2015-07" db="EMBL/GenBank/DDBJ databases">
        <title>Comparative genomics of the Sigatoka disease complex on banana suggests a link between parallel evolutionary changes in Pseudocercospora fijiensis and Pseudocercospora eumusae and increased virulence on the banana host.</title>
        <authorList>
            <person name="Chang T.-C."/>
            <person name="Salvucci A."/>
            <person name="Crous P.W."/>
            <person name="Stergiopoulos I."/>
        </authorList>
    </citation>
    <scope>NUCLEOTIDE SEQUENCE [LARGE SCALE GENOMIC DNA]</scope>
    <source>
        <strain evidence="8 9">CBS 116634</strain>
    </source>
</reference>
<comment type="caution">
    <text evidence="8">The sequence shown here is derived from an EMBL/GenBank/DDBJ whole genome shotgun (WGS) entry which is preliminary data.</text>
</comment>
<feature type="compositionally biased region" description="Low complexity" evidence="6">
    <location>
        <begin position="368"/>
        <end position="393"/>
    </location>
</feature>
<evidence type="ECO:0000256" key="5">
    <source>
        <dbReference type="ARBA" id="ARBA00023242"/>
    </source>
</evidence>
<accession>A0A139IEM3</accession>
<feature type="domain" description="Shelterin complex subunit TPP1/Est3" evidence="7">
    <location>
        <begin position="7"/>
        <end position="119"/>
    </location>
</feature>
<organism evidence="8 9">
    <name type="scientific">Pseudocercospora musae</name>
    <dbReference type="NCBI Taxonomy" id="113226"/>
    <lineage>
        <taxon>Eukaryota</taxon>
        <taxon>Fungi</taxon>
        <taxon>Dikarya</taxon>
        <taxon>Ascomycota</taxon>
        <taxon>Pezizomycotina</taxon>
        <taxon>Dothideomycetes</taxon>
        <taxon>Dothideomycetidae</taxon>
        <taxon>Mycosphaerellales</taxon>
        <taxon>Mycosphaerellaceae</taxon>
        <taxon>Pseudocercospora</taxon>
    </lineage>
</organism>
<keyword evidence="9" id="KW-1185">Reference proteome</keyword>
<evidence type="ECO:0000259" key="7">
    <source>
        <dbReference type="Pfam" id="PF10341"/>
    </source>
</evidence>
<gene>
    <name evidence="8" type="ORF">AC579_3338</name>
</gene>
<evidence type="ECO:0000256" key="4">
    <source>
        <dbReference type="ARBA" id="ARBA00022895"/>
    </source>
</evidence>
<evidence type="ECO:0000256" key="3">
    <source>
        <dbReference type="ARBA" id="ARBA00022454"/>
    </source>
</evidence>
<feature type="region of interest" description="Disordered" evidence="6">
    <location>
        <begin position="358"/>
        <end position="500"/>
    </location>
</feature>
<name>A0A139IEM3_9PEZI</name>
<dbReference type="Proteomes" id="UP000073492">
    <property type="component" value="Unassembled WGS sequence"/>
</dbReference>
<dbReference type="GO" id="GO:0005697">
    <property type="term" value="C:telomerase holoenzyme complex"/>
    <property type="evidence" value="ECO:0007669"/>
    <property type="project" value="InterPro"/>
</dbReference>
<feature type="compositionally biased region" description="Polar residues" evidence="6">
    <location>
        <begin position="43"/>
        <end position="52"/>
    </location>
</feature>
<dbReference type="GO" id="GO:0007004">
    <property type="term" value="P:telomere maintenance via telomerase"/>
    <property type="evidence" value="ECO:0007669"/>
    <property type="project" value="InterPro"/>
</dbReference>
<keyword evidence="3" id="KW-0158">Chromosome</keyword>
<proteinExistence type="predicted"/>
<dbReference type="EMBL" id="LFZO01000132">
    <property type="protein sequence ID" value="KXT13032.1"/>
    <property type="molecule type" value="Genomic_DNA"/>
</dbReference>
<evidence type="ECO:0000313" key="8">
    <source>
        <dbReference type="EMBL" id="KXT13032.1"/>
    </source>
</evidence>
<evidence type="ECO:0000313" key="9">
    <source>
        <dbReference type="Proteomes" id="UP000073492"/>
    </source>
</evidence>
<feature type="compositionally biased region" description="Basic residues" evidence="6">
    <location>
        <begin position="314"/>
        <end position="324"/>
    </location>
</feature>
<dbReference type="AlphaFoldDB" id="A0A139IEM3"/>
<dbReference type="Pfam" id="PF10341">
    <property type="entry name" value="TPP1"/>
    <property type="match status" value="1"/>
</dbReference>
<comment type="subcellular location">
    <subcellularLocation>
        <location evidence="2">Chromosome</location>
        <location evidence="2">Telomere</location>
    </subcellularLocation>
    <subcellularLocation>
        <location evidence="1">Nucleus</location>
    </subcellularLocation>
</comment>
<feature type="compositionally biased region" description="Basic and acidic residues" evidence="6">
    <location>
        <begin position="461"/>
        <end position="492"/>
    </location>
</feature>
<evidence type="ECO:0000256" key="2">
    <source>
        <dbReference type="ARBA" id="ARBA00004574"/>
    </source>
</evidence>
<feature type="compositionally biased region" description="Low complexity" evidence="6">
    <location>
        <begin position="279"/>
        <end position="293"/>
    </location>
</feature>
<feature type="compositionally biased region" description="Basic and acidic residues" evidence="6">
    <location>
        <begin position="32"/>
        <end position="42"/>
    </location>
</feature>
<dbReference type="InterPro" id="IPR019437">
    <property type="entry name" value="TPP1/Est3"/>
</dbReference>
<evidence type="ECO:0000256" key="1">
    <source>
        <dbReference type="ARBA" id="ARBA00004123"/>
    </source>
</evidence>
<dbReference type="GO" id="GO:0042162">
    <property type="term" value="F:telomeric DNA binding"/>
    <property type="evidence" value="ECO:0007669"/>
    <property type="project" value="InterPro"/>
</dbReference>
<dbReference type="STRING" id="113226.A0A139IEM3"/>
<sequence length="540" mass="60060">MAPKSLEAWIADYLWEEISHVLTWKHGSDGGIRNDPEARFSDDGSNFRSTSRPPDGCDVQLIQVLSSEDTVIGFVSDGATKVKAQFSDDAVAAFEEATDESLDVEVTGDVFQIKRVTVVSTPFGPADGFVQLNIDELFYKHHLRKTVGDPKPIEENENIRLLLENVKAIRVPPVKEEPEEVEPVRPTRPPPIEIDEDDELRPYQVPQTQSPRRNGPSLAHDGYEIERGVNLDQPLRANHLLELMGKPTAKSTPSVPPKTKPRSALQTTRLPIAARSDASPEPIAAPAPSAEPSTAVIVETPVKPRPTQSDNMRYGRRKIPHNQRKLLDSASSWYPTPPGRTPVHPNVPIELLSKWNAEASAASEEKQPQSIAPAASASKPASQGNDVESSSSSSDEDSGSEREIPSEDWPASQQSIISPTQSPAKQPVRRPPPPSSAEDLEIAAPQPLPREPRAMRSPAQMERHLQQHPAERQRRQREDFFHRDRQRERESKQSGPEMKTEVTQFYDAWLDVREGRGNAFHVKTSLPRAPTNVDILSWKF</sequence>
<protein>
    <recommendedName>
        <fullName evidence="7">Shelterin complex subunit TPP1/Est3 domain-containing protein</fullName>
    </recommendedName>
</protein>
<dbReference type="OrthoDB" id="3538943at2759"/>
<evidence type="ECO:0000256" key="6">
    <source>
        <dbReference type="SAM" id="MobiDB-lite"/>
    </source>
</evidence>
<feature type="region of interest" description="Disordered" evidence="6">
    <location>
        <begin position="32"/>
        <end position="54"/>
    </location>
</feature>
<dbReference type="GO" id="GO:0000781">
    <property type="term" value="C:chromosome, telomeric region"/>
    <property type="evidence" value="ECO:0007669"/>
    <property type="project" value="UniProtKB-SubCell"/>
</dbReference>
<feature type="compositionally biased region" description="Low complexity" evidence="6">
    <location>
        <begin position="410"/>
        <end position="424"/>
    </location>
</feature>
<keyword evidence="5" id="KW-0539">Nucleus</keyword>